<sequence>MKRYELIPDDDNIKATINEDLLGRNKKLINLMKLLNNINENFLMSIDGEWGTGKTFFVKQLKYICENIENIEYIKNHKDYEKILQFSNKYLPIYYNAWENDNHGDPLESIIYNILDQYPQYRKEIENPEGVFSSVKTILLNIIDKGSFGIISKECFEQLNSFEELSKNIFTVEEIIGAVNELFNKILNDDSRLLLIIDELDRCRPDYAVKMLETLKHFYNNQKLTIVVVTNNKQLSYTIRKYYGNEFDGYGYLNKIYDTVITLETENLDNYLKRHCQIINSTHLPENMSALLFNLLHFSYRECNKYMSMYRIVEPYTNYQDDFNRNRYIFETDMLLPIALALKIKNIEEYSRFINGESEAFIKKLLSSIPYIDHDNVYENWFKEILRVQEDETLEAVFIRRYKALFTRRPKYDDFPYLEAISMLGNSINFFEEQE</sequence>
<evidence type="ECO:0000259" key="1">
    <source>
        <dbReference type="Pfam" id="PF07693"/>
    </source>
</evidence>
<dbReference type="InterPro" id="IPR027417">
    <property type="entry name" value="P-loop_NTPase"/>
</dbReference>
<evidence type="ECO:0000313" key="3">
    <source>
        <dbReference type="Proteomes" id="UP000886833"/>
    </source>
</evidence>
<dbReference type="Pfam" id="PF07693">
    <property type="entry name" value="KAP_NTPase"/>
    <property type="match status" value="1"/>
</dbReference>
<organism evidence="2 3">
    <name type="scientific">Candidatus Onthousia faecipullorum</name>
    <dbReference type="NCBI Taxonomy" id="2840887"/>
    <lineage>
        <taxon>Bacteria</taxon>
        <taxon>Bacillati</taxon>
        <taxon>Bacillota</taxon>
        <taxon>Bacilli</taxon>
        <taxon>Candidatus Onthousia</taxon>
    </lineage>
</organism>
<feature type="domain" description="KAP NTPase" evidence="1">
    <location>
        <begin position="30"/>
        <end position="268"/>
    </location>
</feature>
<accession>A0A9D1KBR3</accession>
<evidence type="ECO:0000313" key="2">
    <source>
        <dbReference type="EMBL" id="HIT37451.1"/>
    </source>
</evidence>
<reference evidence="2" key="2">
    <citation type="journal article" date="2021" name="PeerJ">
        <title>Extensive microbial diversity within the chicken gut microbiome revealed by metagenomics and culture.</title>
        <authorList>
            <person name="Gilroy R."/>
            <person name="Ravi A."/>
            <person name="Getino M."/>
            <person name="Pursley I."/>
            <person name="Horton D.L."/>
            <person name="Alikhan N.F."/>
            <person name="Baker D."/>
            <person name="Gharbi K."/>
            <person name="Hall N."/>
            <person name="Watson M."/>
            <person name="Adriaenssens E.M."/>
            <person name="Foster-Nyarko E."/>
            <person name="Jarju S."/>
            <person name="Secka A."/>
            <person name="Antonio M."/>
            <person name="Oren A."/>
            <person name="Chaudhuri R.R."/>
            <person name="La Ragione R."/>
            <person name="Hildebrand F."/>
            <person name="Pallen M.J."/>
        </authorList>
    </citation>
    <scope>NUCLEOTIDE SEQUENCE</scope>
    <source>
        <strain evidence="2">CHK195-26880</strain>
    </source>
</reference>
<dbReference type="EMBL" id="DVKQ01000041">
    <property type="protein sequence ID" value="HIT37451.1"/>
    <property type="molecule type" value="Genomic_DNA"/>
</dbReference>
<protein>
    <submittedName>
        <fullName evidence="2">AAA family ATPase</fullName>
    </submittedName>
</protein>
<gene>
    <name evidence="2" type="ORF">IAB59_03100</name>
</gene>
<dbReference type="SUPFAM" id="SSF52540">
    <property type="entry name" value="P-loop containing nucleoside triphosphate hydrolases"/>
    <property type="match status" value="1"/>
</dbReference>
<comment type="caution">
    <text evidence="2">The sequence shown here is derived from an EMBL/GenBank/DDBJ whole genome shotgun (WGS) entry which is preliminary data.</text>
</comment>
<dbReference type="Proteomes" id="UP000886833">
    <property type="component" value="Unassembled WGS sequence"/>
</dbReference>
<proteinExistence type="predicted"/>
<reference evidence="2" key="1">
    <citation type="submission" date="2020-10" db="EMBL/GenBank/DDBJ databases">
        <authorList>
            <person name="Gilroy R."/>
        </authorList>
    </citation>
    <scope>NUCLEOTIDE SEQUENCE</scope>
    <source>
        <strain evidence="2">CHK195-26880</strain>
    </source>
</reference>
<dbReference type="Gene3D" id="3.40.50.300">
    <property type="entry name" value="P-loop containing nucleotide triphosphate hydrolases"/>
    <property type="match status" value="1"/>
</dbReference>
<name>A0A9D1KBR3_9FIRM</name>
<dbReference type="InterPro" id="IPR011646">
    <property type="entry name" value="KAP_P-loop"/>
</dbReference>
<dbReference type="AlphaFoldDB" id="A0A9D1KBR3"/>